<evidence type="ECO:0000313" key="2">
    <source>
        <dbReference type="Proteomes" id="UP001165960"/>
    </source>
</evidence>
<sequence length="233" mass="26344">MRGSLWTALVPLGVGLKVGRNYVGKCLLDEPIELEDGLKWTGAEDVRLASDIVELPTRVVVPINHEIVEERLVFRRVMRVSEVAYHMGPQPGMAKSTFDLELRWGVAPSYGKELKYWKRFFSEMIPNHLTKGAVPNPSLEEEITNYTIQYLWLKSVAYEVDMIVHNYSNNSRWTITGHFPLVSATGGVIGVYGLDNVCNKSLADEIFPNEDNGPQLLYALTEFKCKNTSLSYM</sequence>
<dbReference type="Proteomes" id="UP001165960">
    <property type="component" value="Unassembled WGS sequence"/>
</dbReference>
<reference evidence="1" key="1">
    <citation type="submission" date="2022-04" db="EMBL/GenBank/DDBJ databases">
        <title>Genome of the entomopathogenic fungus Entomophthora muscae.</title>
        <authorList>
            <person name="Elya C."/>
            <person name="Lovett B.R."/>
            <person name="Lee E."/>
            <person name="Macias A.M."/>
            <person name="Hajek A.E."/>
            <person name="De Bivort B.L."/>
            <person name="Kasson M.T."/>
            <person name="De Fine Licht H.H."/>
            <person name="Stajich J.E."/>
        </authorList>
    </citation>
    <scope>NUCLEOTIDE SEQUENCE</scope>
    <source>
        <strain evidence="1">Berkeley</strain>
    </source>
</reference>
<proteinExistence type="predicted"/>
<dbReference type="EMBL" id="QTSX02001860">
    <property type="protein sequence ID" value="KAJ9079193.1"/>
    <property type="molecule type" value="Genomic_DNA"/>
</dbReference>
<accession>A0ACC2TWR1</accession>
<organism evidence="1 2">
    <name type="scientific">Entomophthora muscae</name>
    <dbReference type="NCBI Taxonomy" id="34485"/>
    <lineage>
        <taxon>Eukaryota</taxon>
        <taxon>Fungi</taxon>
        <taxon>Fungi incertae sedis</taxon>
        <taxon>Zoopagomycota</taxon>
        <taxon>Entomophthoromycotina</taxon>
        <taxon>Entomophthoromycetes</taxon>
        <taxon>Entomophthorales</taxon>
        <taxon>Entomophthoraceae</taxon>
        <taxon>Entomophthora</taxon>
    </lineage>
</organism>
<name>A0ACC2TWR1_9FUNG</name>
<keyword evidence="2" id="KW-1185">Reference proteome</keyword>
<comment type="caution">
    <text evidence="1">The sequence shown here is derived from an EMBL/GenBank/DDBJ whole genome shotgun (WGS) entry which is preliminary data.</text>
</comment>
<gene>
    <name evidence="1" type="ORF">DSO57_1037980</name>
</gene>
<evidence type="ECO:0000313" key="1">
    <source>
        <dbReference type="EMBL" id="KAJ9079193.1"/>
    </source>
</evidence>
<protein>
    <submittedName>
        <fullName evidence="1">Uncharacterized protein</fullName>
    </submittedName>
</protein>